<keyword evidence="3" id="KW-1185">Reference proteome</keyword>
<gene>
    <name evidence="2" type="ORF">F2P45_29435</name>
</gene>
<sequence length="209" mass="21124">MQSTFTQDRPNSEGFQASPDSGTNSTPTIPGDQNDGGGATDIIGMGAALGGGYGAHLVMKAGPLAGGAAIATLGAGAAGITAAGVLGWKAGTLIGEIPAVKAHVDFMTSIFLGSAELPEGLERFYKMGDYPEGGWKFEAGPQSTPKEVWWYVPEMGDRVAGNGDTAYRDPGDAFANAGIDYAGEGGGGSIIAVLGIYSDATLAPFTFLP</sequence>
<dbReference type="EMBL" id="WHJH01000062">
    <property type="protein sequence ID" value="NHZ93102.1"/>
    <property type="molecule type" value="Genomic_DNA"/>
</dbReference>
<protein>
    <submittedName>
        <fullName evidence="2">Uncharacterized protein</fullName>
    </submittedName>
</protein>
<dbReference type="Proteomes" id="UP000609726">
    <property type="component" value="Unassembled WGS sequence"/>
</dbReference>
<feature type="region of interest" description="Disordered" evidence="1">
    <location>
        <begin position="1"/>
        <end position="37"/>
    </location>
</feature>
<proteinExistence type="predicted"/>
<evidence type="ECO:0000313" key="2">
    <source>
        <dbReference type="EMBL" id="NHZ93102.1"/>
    </source>
</evidence>
<name>A0ABX0P3S4_9BURK</name>
<comment type="caution">
    <text evidence="2">The sequence shown here is derived from an EMBL/GenBank/DDBJ whole genome shotgun (WGS) entry which is preliminary data.</text>
</comment>
<reference evidence="2 3" key="1">
    <citation type="submission" date="2019-10" db="EMBL/GenBank/DDBJ databases">
        <title>Taxonomy of Antarctic Massilia spp.: description of Massilia rubra sp. nov., Massilia aquatica sp. nov., Massilia mucilaginosa sp. nov., Massilia frigida sp. nov. isolated from streams, lakes and regoliths.</title>
        <authorList>
            <person name="Holochova P."/>
            <person name="Sedlacek I."/>
            <person name="Kralova S."/>
            <person name="Maslanova I."/>
            <person name="Busse H.-J."/>
            <person name="Stankova E."/>
            <person name="Vrbovska V."/>
            <person name="Kovarovic V."/>
            <person name="Bartak M."/>
            <person name="Svec P."/>
            <person name="Pantucek R."/>
        </authorList>
    </citation>
    <scope>NUCLEOTIDE SEQUENCE [LARGE SCALE GENOMIC DNA]</scope>
    <source>
        <strain evidence="2 3">CCM 8733</strain>
    </source>
</reference>
<feature type="compositionally biased region" description="Polar residues" evidence="1">
    <location>
        <begin position="1"/>
        <end position="28"/>
    </location>
</feature>
<accession>A0ABX0P3S4</accession>
<evidence type="ECO:0000256" key="1">
    <source>
        <dbReference type="SAM" id="MobiDB-lite"/>
    </source>
</evidence>
<organism evidence="2 3">
    <name type="scientific">Massilia mucilaginosa</name>
    <dbReference type="NCBI Taxonomy" id="2609282"/>
    <lineage>
        <taxon>Bacteria</taxon>
        <taxon>Pseudomonadati</taxon>
        <taxon>Pseudomonadota</taxon>
        <taxon>Betaproteobacteria</taxon>
        <taxon>Burkholderiales</taxon>
        <taxon>Oxalobacteraceae</taxon>
        <taxon>Telluria group</taxon>
        <taxon>Massilia</taxon>
    </lineage>
</organism>
<dbReference type="RefSeq" id="WP_166881792.1">
    <property type="nucleotide sequence ID" value="NZ_WHJH01000062.1"/>
</dbReference>
<evidence type="ECO:0000313" key="3">
    <source>
        <dbReference type="Proteomes" id="UP000609726"/>
    </source>
</evidence>